<keyword evidence="3" id="KW-1185">Reference proteome</keyword>
<protein>
    <submittedName>
        <fullName evidence="2">Uncharacterized protein</fullName>
    </submittedName>
</protein>
<feature type="signal peptide" evidence="1">
    <location>
        <begin position="1"/>
        <end position="17"/>
    </location>
</feature>
<name>A0A0D0BTT6_9AGAR</name>
<dbReference type="HOGENOM" id="CLU_2922827_0_0_1"/>
<organism evidence="2 3">
    <name type="scientific">Collybiopsis luxurians FD-317 M1</name>
    <dbReference type="NCBI Taxonomy" id="944289"/>
    <lineage>
        <taxon>Eukaryota</taxon>
        <taxon>Fungi</taxon>
        <taxon>Dikarya</taxon>
        <taxon>Basidiomycota</taxon>
        <taxon>Agaricomycotina</taxon>
        <taxon>Agaricomycetes</taxon>
        <taxon>Agaricomycetidae</taxon>
        <taxon>Agaricales</taxon>
        <taxon>Marasmiineae</taxon>
        <taxon>Omphalotaceae</taxon>
        <taxon>Collybiopsis</taxon>
        <taxon>Collybiopsis luxurians</taxon>
    </lineage>
</organism>
<dbReference type="Proteomes" id="UP000053593">
    <property type="component" value="Unassembled WGS sequence"/>
</dbReference>
<gene>
    <name evidence="2" type="ORF">GYMLUDRAFT_49645</name>
</gene>
<proteinExistence type="predicted"/>
<accession>A0A0D0BTT6</accession>
<dbReference type="AlphaFoldDB" id="A0A0D0BTT6"/>
<dbReference type="EMBL" id="KN834835">
    <property type="protein sequence ID" value="KIK52979.1"/>
    <property type="molecule type" value="Genomic_DNA"/>
</dbReference>
<evidence type="ECO:0000256" key="1">
    <source>
        <dbReference type="SAM" id="SignalP"/>
    </source>
</evidence>
<evidence type="ECO:0000313" key="3">
    <source>
        <dbReference type="Proteomes" id="UP000053593"/>
    </source>
</evidence>
<sequence length="61" mass="6535">MRLLLIISALLFSSAIAAPTILSLDTRSPRPLPGPVDGRDEALEVRQCILCADDTSLGTRN</sequence>
<reference evidence="2 3" key="1">
    <citation type="submission" date="2014-04" db="EMBL/GenBank/DDBJ databases">
        <title>Evolutionary Origins and Diversification of the Mycorrhizal Mutualists.</title>
        <authorList>
            <consortium name="DOE Joint Genome Institute"/>
            <consortium name="Mycorrhizal Genomics Consortium"/>
            <person name="Kohler A."/>
            <person name="Kuo A."/>
            <person name="Nagy L.G."/>
            <person name="Floudas D."/>
            <person name="Copeland A."/>
            <person name="Barry K.W."/>
            <person name="Cichocki N."/>
            <person name="Veneault-Fourrey C."/>
            <person name="LaButti K."/>
            <person name="Lindquist E.A."/>
            <person name="Lipzen A."/>
            <person name="Lundell T."/>
            <person name="Morin E."/>
            <person name="Murat C."/>
            <person name="Riley R."/>
            <person name="Ohm R."/>
            <person name="Sun H."/>
            <person name="Tunlid A."/>
            <person name="Henrissat B."/>
            <person name="Grigoriev I.V."/>
            <person name="Hibbett D.S."/>
            <person name="Martin F."/>
        </authorList>
    </citation>
    <scope>NUCLEOTIDE SEQUENCE [LARGE SCALE GENOMIC DNA]</scope>
    <source>
        <strain evidence="2 3">FD-317 M1</strain>
    </source>
</reference>
<feature type="chain" id="PRO_5002219757" evidence="1">
    <location>
        <begin position="18"/>
        <end position="61"/>
    </location>
</feature>
<evidence type="ECO:0000313" key="2">
    <source>
        <dbReference type="EMBL" id="KIK52979.1"/>
    </source>
</evidence>
<keyword evidence="1" id="KW-0732">Signal</keyword>